<gene>
    <name evidence="2" type="ORF">BJ212DRAFT_1484385</name>
</gene>
<dbReference type="RefSeq" id="XP_041189402.1">
    <property type="nucleotide sequence ID" value="XM_041340785.1"/>
</dbReference>
<protein>
    <submittedName>
        <fullName evidence="2">Uncharacterized protein</fullName>
    </submittedName>
</protein>
<reference evidence="2" key="1">
    <citation type="journal article" date="2020" name="New Phytol.">
        <title>Comparative genomics reveals dynamic genome evolution in host specialist ectomycorrhizal fungi.</title>
        <authorList>
            <person name="Lofgren L.A."/>
            <person name="Nguyen N.H."/>
            <person name="Vilgalys R."/>
            <person name="Ruytinx J."/>
            <person name="Liao H.L."/>
            <person name="Branco S."/>
            <person name="Kuo A."/>
            <person name="LaButti K."/>
            <person name="Lipzen A."/>
            <person name="Andreopoulos W."/>
            <person name="Pangilinan J."/>
            <person name="Riley R."/>
            <person name="Hundley H."/>
            <person name="Na H."/>
            <person name="Barry K."/>
            <person name="Grigoriev I.V."/>
            <person name="Stajich J.E."/>
            <person name="Kennedy P.G."/>
        </authorList>
    </citation>
    <scope>NUCLEOTIDE SEQUENCE</scope>
    <source>
        <strain evidence="2">MN1</strain>
    </source>
</reference>
<accession>A0A9P7J9I1</accession>
<dbReference type="AlphaFoldDB" id="A0A9P7J9I1"/>
<dbReference type="EMBL" id="JABBWG010000033">
    <property type="protein sequence ID" value="KAG1809688.1"/>
    <property type="molecule type" value="Genomic_DNA"/>
</dbReference>
<evidence type="ECO:0000313" key="2">
    <source>
        <dbReference type="EMBL" id="KAG1809688.1"/>
    </source>
</evidence>
<dbReference type="OrthoDB" id="2656812at2759"/>
<sequence length="144" mass="16348">MSYHWTTSRLAVGIARCIALSQVASSPFSPAHGLRSIRTFHVIRRHAGIMLAALIAPELVILWAMRQFFHAGNVVNKFNDELCKGNFQWSRTREFFVMMGGLVDHKDDLKLYDEPLRIPTFLPITNSFNHKRDARIISLVGLVG</sequence>
<comment type="caution">
    <text evidence="2">The sequence shown here is derived from an EMBL/GenBank/DDBJ whole genome shotgun (WGS) entry which is preliminary data.</text>
</comment>
<evidence type="ECO:0000256" key="1">
    <source>
        <dbReference type="SAM" id="Phobius"/>
    </source>
</evidence>
<evidence type="ECO:0000313" key="3">
    <source>
        <dbReference type="Proteomes" id="UP000807769"/>
    </source>
</evidence>
<keyword evidence="1" id="KW-0472">Membrane</keyword>
<organism evidence="2 3">
    <name type="scientific">Suillus subaureus</name>
    <dbReference type="NCBI Taxonomy" id="48587"/>
    <lineage>
        <taxon>Eukaryota</taxon>
        <taxon>Fungi</taxon>
        <taxon>Dikarya</taxon>
        <taxon>Basidiomycota</taxon>
        <taxon>Agaricomycotina</taxon>
        <taxon>Agaricomycetes</taxon>
        <taxon>Agaricomycetidae</taxon>
        <taxon>Boletales</taxon>
        <taxon>Suillineae</taxon>
        <taxon>Suillaceae</taxon>
        <taxon>Suillus</taxon>
    </lineage>
</organism>
<name>A0A9P7J9I1_9AGAM</name>
<keyword evidence="3" id="KW-1185">Reference proteome</keyword>
<proteinExistence type="predicted"/>
<keyword evidence="1" id="KW-0812">Transmembrane</keyword>
<feature type="transmembrane region" description="Helical" evidence="1">
    <location>
        <begin position="49"/>
        <end position="69"/>
    </location>
</feature>
<dbReference type="GeneID" id="64634801"/>
<dbReference type="Proteomes" id="UP000807769">
    <property type="component" value="Unassembled WGS sequence"/>
</dbReference>
<keyword evidence="1" id="KW-1133">Transmembrane helix</keyword>